<keyword evidence="10" id="KW-1185">Reference proteome</keyword>
<dbReference type="PANTHER" id="PTHR43005:SF1">
    <property type="entry name" value="SPERMIDINE_PUTRESCINE TRANSPORT SYSTEM PERMEASE PROTEIN"/>
    <property type="match status" value="1"/>
</dbReference>
<evidence type="ECO:0000256" key="4">
    <source>
        <dbReference type="ARBA" id="ARBA00022692"/>
    </source>
</evidence>
<sequence length="294" mass="32745">MIGDRSWKIVSLGPLATLLVVFTMLPVLQILWMVFHELEWSDGQAVTTFGGLGNIRKFIADLFYWPGLWNTIYFAFFAVVIQFIIGLSLALAVAGMKGWVRVVAIFVMLLPVVTPPIVIGAVWNLLYNADFGAINLFLSSVGLPKQNWISSPDTALWAVIIVDVWHWTPFVFLLLLTGREGLPEEVYEAAELDTQNRWQILRHITLPLMMPVIIATLILRMILSFKVFDEIYLLTSGGPGTATEVVSLSIQRAYFGQDDVGLGSVMSLFTLSVVAGLALATLWFQRYMIGRSGT</sequence>
<evidence type="ECO:0000256" key="1">
    <source>
        <dbReference type="ARBA" id="ARBA00004651"/>
    </source>
</evidence>
<evidence type="ECO:0000256" key="3">
    <source>
        <dbReference type="ARBA" id="ARBA00022475"/>
    </source>
</evidence>
<feature type="transmembrane region" description="Helical" evidence="7">
    <location>
        <begin position="12"/>
        <end position="35"/>
    </location>
</feature>
<reference evidence="9" key="1">
    <citation type="submission" date="2022-11" db="EMBL/GenBank/DDBJ databases">
        <title>Hoeflea poritis sp. nov., isolated from scleractinian coral Porites lutea.</title>
        <authorList>
            <person name="Zhang G."/>
            <person name="Wei Q."/>
            <person name="Cai L."/>
        </authorList>
    </citation>
    <scope>NUCLEOTIDE SEQUENCE</scope>
    <source>
        <strain evidence="9">E7-10</strain>
    </source>
</reference>
<dbReference type="CDD" id="cd06261">
    <property type="entry name" value="TM_PBP2"/>
    <property type="match status" value="1"/>
</dbReference>
<dbReference type="InterPro" id="IPR000515">
    <property type="entry name" value="MetI-like"/>
</dbReference>
<feature type="transmembrane region" description="Helical" evidence="7">
    <location>
        <begin position="99"/>
        <end position="119"/>
    </location>
</feature>
<dbReference type="InterPro" id="IPR035906">
    <property type="entry name" value="MetI-like_sf"/>
</dbReference>
<dbReference type="RefSeq" id="WP_271091651.1">
    <property type="nucleotide sequence ID" value="NZ_JAPJZH010000016.1"/>
</dbReference>
<feature type="transmembrane region" description="Helical" evidence="7">
    <location>
        <begin position="200"/>
        <end position="219"/>
    </location>
</feature>
<feature type="transmembrane region" description="Helical" evidence="7">
    <location>
        <begin position="262"/>
        <end position="284"/>
    </location>
</feature>
<evidence type="ECO:0000259" key="8">
    <source>
        <dbReference type="PROSITE" id="PS50928"/>
    </source>
</evidence>
<dbReference type="Proteomes" id="UP001148313">
    <property type="component" value="Unassembled WGS sequence"/>
</dbReference>
<evidence type="ECO:0000256" key="7">
    <source>
        <dbReference type="RuleBase" id="RU363032"/>
    </source>
</evidence>
<comment type="similarity">
    <text evidence="7">Belongs to the binding-protein-dependent transport system permease family.</text>
</comment>
<accession>A0ABT4VT71</accession>
<proteinExistence type="inferred from homology"/>
<evidence type="ECO:0000256" key="5">
    <source>
        <dbReference type="ARBA" id="ARBA00022989"/>
    </source>
</evidence>
<feature type="transmembrane region" description="Helical" evidence="7">
    <location>
        <begin position="72"/>
        <end position="92"/>
    </location>
</feature>
<name>A0ABT4VT71_9HYPH</name>
<evidence type="ECO:0000256" key="6">
    <source>
        <dbReference type="ARBA" id="ARBA00023136"/>
    </source>
</evidence>
<dbReference type="Gene3D" id="1.10.3720.10">
    <property type="entry name" value="MetI-like"/>
    <property type="match status" value="1"/>
</dbReference>
<evidence type="ECO:0000313" key="9">
    <source>
        <dbReference type="EMBL" id="MDA4847809.1"/>
    </source>
</evidence>
<keyword evidence="3" id="KW-1003">Cell membrane</keyword>
<dbReference type="Pfam" id="PF00528">
    <property type="entry name" value="BPD_transp_1"/>
    <property type="match status" value="1"/>
</dbReference>
<dbReference type="PANTHER" id="PTHR43005">
    <property type="entry name" value="BLR7065 PROTEIN"/>
    <property type="match status" value="1"/>
</dbReference>
<feature type="domain" description="ABC transmembrane type-1" evidence="8">
    <location>
        <begin position="68"/>
        <end position="283"/>
    </location>
</feature>
<gene>
    <name evidence="9" type="ORF">OOZ53_20785</name>
</gene>
<dbReference type="EMBL" id="JAPJZH010000016">
    <property type="protein sequence ID" value="MDA4847809.1"/>
    <property type="molecule type" value="Genomic_DNA"/>
</dbReference>
<keyword evidence="6 7" id="KW-0472">Membrane</keyword>
<dbReference type="SUPFAM" id="SSF161098">
    <property type="entry name" value="MetI-like"/>
    <property type="match status" value="1"/>
</dbReference>
<keyword evidence="4 7" id="KW-0812">Transmembrane</keyword>
<comment type="caution">
    <text evidence="9">The sequence shown here is derived from an EMBL/GenBank/DDBJ whole genome shotgun (WGS) entry which is preliminary data.</text>
</comment>
<feature type="transmembrane region" description="Helical" evidence="7">
    <location>
        <begin position="155"/>
        <end position="176"/>
    </location>
</feature>
<protein>
    <submittedName>
        <fullName evidence="9">Sugar ABC transporter permease</fullName>
    </submittedName>
</protein>
<comment type="subcellular location">
    <subcellularLocation>
        <location evidence="1 7">Cell membrane</location>
        <topology evidence="1 7">Multi-pass membrane protein</topology>
    </subcellularLocation>
</comment>
<keyword evidence="2 7" id="KW-0813">Transport</keyword>
<organism evidence="9 10">
    <name type="scientific">Hoeflea poritis</name>
    <dbReference type="NCBI Taxonomy" id="2993659"/>
    <lineage>
        <taxon>Bacteria</taxon>
        <taxon>Pseudomonadati</taxon>
        <taxon>Pseudomonadota</taxon>
        <taxon>Alphaproteobacteria</taxon>
        <taxon>Hyphomicrobiales</taxon>
        <taxon>Rhizobiaceae</taxon>
        <taxon>Hoeflea</taxon>
    </lineage>
</organism>
<keyword evidence="5 7" id="KW-1133">Transmembrane helix</keyword>
<evidence type="ECO:0000313" key="10">
    <source>
        <dbReference type="Proteomes" id="UP001148313"/>
    </source>
</evidence>
<evidence type="ECO:0000256" key="2">
    <source>
        <dbReference type="ARBA" id="ARBA00022448"/>
    </source>
</evidence>
<dbReference type="PROSITE" id="PS50928">
    <property type="entry name" value="ABC_TM1"/>
    <property type="match status" value="1"/>
</dbReference>